<evidence type="ECO:0000259" key="1">
    <source>
        <dbReference type="Pfam" id="PF18942"/>
    </source>
</evidence>
<dbReference type="Pfam" id="PF18942">
    <property type="entry name" value="DUF5689"/>
    <property type="match status" value="1"/>
</dbReference>
<proteinExistence type="predicted"/>
<comment type="caution">
    <text evidence="2">The sequence shown here is derived from an EMBL/GenBank/DDBJ whole genome shotgun (WGS) entry which is preliminary data.</text>
</comment>
<dbReference type="AlphaFoldDB" id="A0A4Q1D8J1"/>
<dbReference type="RefSeq" id="WP_129001354.1">
    <property type="nucleotide sequence ID" value="NZ_SDHZ01000001.1"/>
</dbReference>
<organism evidence="2 3">
    <name type="scientific">Filimonas effusa</name>
    <dbReference type="NCBI Taxonomy" id="2508721"/>
    <lineage>
        <taxon>Bacteria</taxon>
        <taxon>Pseudomonadati</taxon>
        <taxon>Bacteroidota</taxon>
        <taxon>Chitinophagia</taxon>
        <taxon>Chitinophagales</taxon>
        <taxon>Chitinophagaceae</taxon>
        <taxon>Filimonas</taxon>
    </lineage>
</organism>
<evidence type="ECO:0000313" key="2">
    <source>
        <dbReference type="EMBL" id="RXK85601.1"/>
    </source>
</evidence>
<name>A0A4Q1D8J1_9BACT</name>
<evidence type="ECO:0000313" key="3">
    <source>
        <dbReference type="Proteomes" id="UP000290545"/>
    </source>
</evidence>
<dbReference type="InterPro" id="IPR043744">
    <property type="entry name" value="DUF5689"/>
</dbReference>
<protein>
    <recommendedName>
        <fullName evidence="1">DUF5689 domain-containing protein</fullName>
    </recommendedName>
</protein>
<dbReference type="OrthoDB" id="1111074at2"/>
<dbReference type="EMBL" id="SDHZ01000001">
    <property type="protein sequence ID" value="RXK85601.1"/>
    <property type="molecule type" value="Genomic_DNA"/>
</dbReference>
<reference evidence="2 3" key="1">
    <citation type="submission" date="2019-01" db="EMBL/GenBank/DDBJ databases">
        <title>Filimonas sp. strain TTM-71.</title>
        <authorList>
            <person name="Chen W.-M."/>
        </authorList>
    </citation>
    <scope>NUCLEOTIDE SEQUENCE [LARGE SCALE GENOMIC DNA]</scope>
    <source>
        <strain evidence="2 3">TTM-71</strain>
    </source>
</reference>
<dbReference type="Proteomes" id="UP000290545">
    <property type="component" value="Unassembled WGS sequence"/>
</dbReference>
<dbReference type="PROSITE" id="PS51257">
    <property type="entry name" value="PROKAR_LIPOPROTEIN"/>
    <property type="match status" value="1"/>
</dbReference>
<sequence>MKKYFLYIAAVVSSFAFTSCLKEDLNESIGELNAMASVYVVRAAYNQADVSLGKASLAGAYRTAGIVIANGSSGNFPEGHIIIQDEWRGLMRGLTLVSDKATAASLAVGDSVVVELEGATLTRNGGTSLAVRGLAASAIKKISSGHEVKIRPINITELSKNFEKYENTVVSITADVTPFPVQQKFAGEHTLTDGGDTTIPLYTAAEAVFANETIAPSAAFVGIPVTGDGRKQLRLRNLTDMQFASGPIYAGYPEDFENPDAAQKASYAGKDVALRTGTWRLEQCLLGNTTGRDRIVSGKQSIRFQQNLGTSSPCYLQMNYDVPSGAAKVTFWYGCYYTDAASSFVLEASTDKGTTWKQVGNVISDPEKTSVSIAAKQAVFMMDIDGSVRFRIRKLPLGTTAIPTIENGRLGIDDFAIYQNY</sequence>
<accession>A0A4Q1D8J1</accession>
<feature type="domain" description="DUF5689" evidence="1">
    <location>
        <begin position="54"/>
        <end position="240"/>
    </location>
</feature>
<keyword evidence="3" id="KW-1185">Reference proteome</keyword>
<gene>
    <name evidence="2" type="ORF">ESB13_01955</name>
</gene>